<keyword evidence="3" id="KW-1185">Reference proteome</keyword>
<protein>
    <submittedName>
        <fullName evidence="2">DinB family protein</fullName>
    </submittedName>
</protein>
<organism evidence="2 3">
    <name type="scientific">Flagellimonas ochracea</name>
    <dbReference type="NCBI Taxonomy" id="2696472"/>
    <lineage>
        <taxon>Bacteria</taxon>
        <taxon>Pseudomonadati</taxon>
        <taxon>Bacteroidota</taxon>
        <taxon>Flavobacteriia</taxon>
        <taxon>Flavobacteriales</taxon>
        <taxon>Flavobacteriaceae</taxon>
        <taxon>Flagellimonas</taxon>
    </lineage>
</organism>
<evidence type="ECO:0000259" key="1">
    <source>
        <dbReference type="Pfam" id="PF12867"/>
    </source>
</evidence>
<feature type="domain" description="DinB-like" evidence="1">
    <location>
        <begin position="30"/>
        <end position="158"/>
    </location>
</feature>
<name>A0A964WYX9_9FLAO</name>
<dbReference type="Gene3D" id="1.20.120.450">
    <property type="entry name" value="dinb family like domain"/>
    <property type="match status" value="1"/>
</dbReference>
<reference evidence="2" key="1">
    <citation type="submission" date="2020-01" db="EMBL/GenBank/DDBJ databases">
        <title>Muricauda ochracea sp. nov., isolated from a tidal flat of Garorim bay in Korea.</title>
        <authorList>
            <person name="Kim D."/>
            <person name="Yoo Y."/>
            <person name="Kim J.-J."/>
        </authorList>
    </citation>
    <scope>NUCLEOTIDE SEQUENCE</scope>
    <source>
        <strain evidence="2">JGD-17</strain>
    </source>
</reference>
<dbReference type="Proteomes" id="UP000667650">
    <property type="component" value="Unassembled WGS sequence"/>
</dbReference>
<dbReference type="RefSeq" id="WP_166524741.1">
    <property type="nucleotide sequence ID" value="NZ_JAAABI010000008.1"/>
</dbReference>
<dbReference type="SUPFAM" id="SSF109854">
    <property type="entry name" value="DinB/YfiT-like putative metalloenzymes"/>
    <property type="match status" value="1"/>
</dbReference>
<dbReference type="Pfam" id="PF12867">
    <property type="entry name" value="DinB_2"/>
    <property type="match status" value="1"/>
</dbReference>
<evidence type="ECO:0000313" key="2">
    <source>
        <dbReference type="EMBL" id="NAY93338.1"/>
    </source>
</evidence>
<gene>
    <name evidence="2" type="ORF">GTQ34_15615</name>
</gene>
<dbReference type="EMBL" id="JAAABI010000008">
    <property type="protein sequence ID" value="NAY93338.1"/>
    <property type="molecule type" value="Genomic_DNA"/>
</dbReference>
<comment type="caution">
    <text evidence="2">The sequence shown here is derived from an EMBL/GenBank/DDBJ whole genome shotgun (WGS) entry which is preliminary data.</text>
</comment>
<dbReference type="InterPro" id="IPR024775">
    <property type="entry name" value="DinB-like"/>
</dbReference>
<sequence>MNYTPKDGFPYYYALVRSTDCQTLFSSMSTFRFLQSIDEKKAAYRYEPDKWSIKQVVGHITDHERIKIFRAFLLSRKESVELWGYDQNSLVENSRFEEMTFQQLTTDFQNVRKGSISFLDGLSKSQLGIKGVANQFEITLEDFLKSIIGHEVHHINIIKERYF</sequence>
<accession>A0A964WYX9</accession>
<dbReference type="InterPro" id="IPR034660">
    <property type="entry name" value="DinB/YfiT-like"/>
</dbReference>
<proteinExistence type="predicted"/>
<evidence type="ECO:0000313" key="3">
    <source>
        <dbReference type="Proteomes" id="UP000667650"/>
    </source>
</evidence>
<dbReference type="AlphaFoldDB" id="A0A964WYX9"/>